<evidence type="ECO:0000313" key="5">
    <source>
        <dbReference type="EMBL" id="NBJ95074.1"/>
    </source>
</evidence>
<evidence type="ECO:0000256" key="3">
    <source>
        <dbReference type="ARBA" id="ARBA00022691"/>
    </source>
</evidence>
<keyword evidence="2" id="KW-0808">Transferase</keyword>
<dbReference type="PANTHER" id="PTHR12829:SF7">
    <property type="entry name" value="N6-ADENOSINE-METHYLTRANSFERASE CATALYTIC SUBUNIT"/>
    <property type="match status" value="1"/>
</dbReference>
<comment type="caution">
    <text evidence="5">The sequence shown here is derived from an EMBL/GenBank/DDBJ whole genome shotgun (WGS) entry which is preliminary data.</text>
</comment>
<sequence length="190" mass="21571">MKEYSIILADPPWAYKVWAKKGMGRTAENHYPTMHIKDIQTLPVGRLAAKDCALFLWVTMPTLPEAFSVIKAWGFTYKTVAFVWVKQNRKSPSLFWGLGHWTRANAELCLLATRGSPKRQSAAVHQVIVSPVEQHSKKPDMIRERIVSLMGDLPRVELFARQRVPGWDAWGNEVEPSPGLAEELTHENLP</sequence>
<dbReference type="AlphaFoldDB" id="A0A9X5BJ99"/>
<dbReference type="InterPro" id="IPR029063">
    <property type="entry name" value="SAM-dependent_MTases_sf"/>
</dbReference>
<dbReference type="InterPro" id="IPR007757">
    <property type="entry name" value="MT-A70-like"/>
</dbReference>
<dbReference type="OrthoDB" id="9800596at2"/>
<evidence type="ECO:0000256" key="2">
    <source>
        <dbReference type="ARBA" id="ARBA00022679"/>
    </source>
</evidence>
<evidence type="ECO:0000256" key="1">
    <source>
        <dbReference type="ARBA" id="ARBA00022603"/>
    </source>
</evidence>
<dbReference type="PANTHER" id="PTHR12829">
    <property type="entry name" value="N6-ADENOSINE-METHYLTRANSFERASE"/>
    <property type="match status" value="1"/>
</dbReference>
<name>A0A9X5BJ99_9FIRM</name>
<dbReference type="GO" id="GO:0032259">
    <property type="term" value="P:methylation"/>
    <property type="evidence" value="ECO:0007669"/>
    <property type="project" value="UniProtKB-KW"/>
</dbReference>
<keyword evidence="1 5" id="KW-0489">Methyltransferase</keyword>
<evidence type="ECO:0000256" key="4">
    <source>
        <dbReference type="PROSITE-ProRule" id="PRU00489"/>
    </source>
</evidence>
<keyword evidence="6" id="KW-1185">Reference proteome</keyword>
<protein>
    <submittedName>
        <fullName evidence="5">Adenine methyltransferase</fullName>
    </submittedName>
</protein>
<dbReference type="PROSITE" id="PS51143">
    <property type="entry name" value="MT_A70"/>
    <property type="match status" value="1"/>
</dbReference>
<organism evidence="5 6">
    <name type="scientific">Parablautia muri</name>
    <dbReference type="NCBI Taxonomy" id="2320879"/>
    <lineage>
        <taxon>Bacteria</taxon>
        <taxon>Bacillati</taxon>
        <taxon>Bacillota</taxon>
        <taxon>Clostridia</taxon>
        <taxon>Lachnospirales</taxon>
        <taxon>Lachnospiraceae</taxon>
        <taxon>Parablautia</taxon>
    </lineage>
</organism>
<gene>
    <name evidence="5" type="ORF">D5281_21555</name>
</gene>
<dbReference type="SUPFAM" id="SSF53335">
    <property type="entry name" value="S-adenosyl-L-methionine-dependent methyltransferases"/>
    <property type="match status" value="1"/>
</dbReference>
<evidence type="ECO:0000313" key="6">
    <source>
        <dbReference type="Proteomes" id="UP001154420"/>
    </source>
</evidence>
<dbReference type="Pfam" id="PF05063">
    <property type="entry name" value="MT-A70"/>
    <property type="match status" value="1"/>
</dbReference>
<comment type="similarity">
    <text evidence="4">Belongs to the MT-A70-like family.</text>
</comment>
<dbReference type="GO" id="GO:0008168">
    <property type="term" value="F:methyltransferase activity"/>
    <property type="evidence" value="ECO:0007669"/>
    <property type="project" value="UniProtKB-KW"/>
</dbReference>
<reference evidence="5" key="1">
    <citation type="submission" date="2018-09" db="EMBL/GenBank/DDBJ databases">
        <title>Murine metabolic-syndrome-specific gut microbial biobank.</title>
        <authorList>
            <person name="Liu C."/>
        </authorList>
    </citation>
    <scope>NUCLEOTIDE SEQUENCE</scope>
    <source>
        <strain evidence="5">D42-62</strain>
    </source>
</reference>
<proteinExistence type="inferred from homology"/>
<dbReference type="RefSeq" id="WP_010815322.1">
    <property type="nucleotide sequence ID" value="NZ_QZDT01000063.1"/>
</dbReference>
<dbReference type="EMBL" id="QZDT01000063">
    <property type="protein sequence ID" value="NBJ95074.1"/>
    <property type="molecule type" value="Genomic_DNA"/>
</dbReference>
<accession>A0A9X5BJ99</accession>
<dbReference type="Proteomes" id="UP001154420">
    <property type="component" value="Unassembled WGS sequence"/>
</dbReference>
<keyword evidence="3" id="KW-0949">S-adenosyl-L-methionine</keyword>